<proteinExistence type="inferred from homology"/>
<dbReference type="GO" id="GO:0032264">
    <property type="term" value="P:IMP salvage"/>
    <property type="evidence" value="ECO:0007669"/>
    <property type="project" value="InterPro"/>
</dbReference>
<evidence type="ECO:0000313" key="4">
    <source>
        <dbReference type="Proteomes" id="UP000272942"/>
    </source>
</evidence>
<accession>A0A183B1Z5</accession>
<feature type="compositionally biased region" description="Polar residues" evidence="2">
    <location>
        <begin position="41"/>
        <end position="60"/>
    </location>
</feature>
<protein>
    <submittedName>
        <fullName evidence="5">Transposase</fullName>
    </submittedName>
</protein>
<gene>
    <name evidence="3" type="ORF">ECPE_LOCUS13231</name>
</gene>
<dbReference type="OrthoDB" id="1723809at2759"/>
<dbReference type="Proteomes" id="UP000272942">
    <property type="component" value="Unassembled WGS sequence"/>
</dbReference>
<evidence type="ECO:0000256" key="2">
    <source>
        <dbReference type="SAM" id="MobiDB-lite"/>
    </source>
</evidence>
<feature type="region of interest" description="Disordered" evidence="2">
    <location>
        <begin position="41"/>
        <end position="74"/>
    </location>
</feature>
<dbReference type="SUPFAM" id="SSF51556">
    <property type="entry name" value="Metallo-dependent hydrolases"/>
    <property type="match status" value="1"/>
</dbReference>
<evidence type="ECO:0000256" key="1">
    <source>
        <dbReference type="ARBA" id="ARBA00006676"/>
    </source>
</evidence>
<name>A0A183B1Z5_9TREM</name>
<dbReference type="InterPro" id="IPR032466">
    <property type="entry name" value="Metal_Hydrolase"/>
</dbReference>
<sequence length="74" mass="8136">MQEGVMGNDITRSNVPNIRIAYRYETLTQELRMLLRAVLTRRSTGPSSAPLTPNSTTPHSPSKRPNPHGPGRGP</sequence>
<comment type="similarity">
    <text evidence="1">Belongs to the metallo-dependent hydrolases superfamily. Adenosine and AMP deaminases family.</text>
</comment>
<dbReference type="EMBL" id="UZAN01054613">
    <property type="protein sequence ID" value="VDP90503.1"/>
    <property type="molecule type" value="Genomic_DNA"/>
</dbReference>
<reference evidence="3 4" key="2">
    <citation type="submission" date="2018-11" db="EMBL/GenBank/DDBJ databases">
        <authorList>
            <consortium name="Pathogen Informatics"/>
        </authorList>
    </citation>
    <scope>NUCLEOTIDE SEQUENCE [LARGE SCALE GENOMIC DNA]</scope>
    <source>
        <strain evidence="3 4">Egypt</strain>
    </source>
</reference>
<dbReference type="InterPro" id="IPR006329">
    <property type="entry name" value="AMPD"/>
</dbReference>
<evidence type="ECO:0000313" key="3">
    <source>
        <dbReference type="EMBL" id="VDP90503.1"/>
    </source>
</evidence>
<keyword evidence="4" id="KW-1185">Reference proteome</keyword>
<dbReference type="WBParaSite" id="ECPE_0001326901-mRNA-1">
    <property type="protein sequence ID" value="ECPE_0001326901-mRNA-1"/>
    <property type="gene ID" value="ECPE_0001326901"/>
</dbReference>
<dbReference type="GO" id="GO:0003876">
    <property type="term" value="F:AMP deaminase activity"/>
    <property type="evidence" value="ECO:0007669"/>
    <property type="project" value="InterPro"/>
</dbReference>
<dbReference type="Pfam" id="PF19326">
    <property type="entry name" value="AMP_deaminase"/>
    <property type="match status" value="1"/>
</dbReference>
<evidence type="ECO:0000313" key="5">
    <source>
        <dbReference type="WBParaSite" id="ECPE_0001326901-mRNA-1"/>
    </source>
</evidence>
<organism evidence="5">
    <name type="scientific">Echinostoma caproni</name>
    <dbReference type="NCBI Taxonomy" id="27848"/>
    <lineage>
        <taxon>Eukaryota</taxon>
        <taxon>Metazoa</taxon>
        <taxon>Spiralia</taxon>
        <taxon>Lophotrochozoa</taxon>
        <taxon>Platyhelminthes</taxon>
        <taxon>Trematoda</taxon>
        <taxon>Digenea</taxon>
        <taxon>Plagiorchiida</taxon>
        <taxon>Echinostomata</taxon>
        <taxon>Echinostomatoidea</taxon>
        <taxon>Echinostomatidae</taxon>
        <taxon>Echinostoma</taxon>
    </lineage>
</organism>
<dbReference type="Gene3D" id="3.20.20.140">
    <property type="entry name" value="Metal-dependent hydrolases"/>
    <property type="match status" value="1"/>
</dbReference>
<reference evidence="5" key="1">
    <citation type="submission" date="2016-06" db="UniProtKB">
        <authorList>
            <consortium name="WormBaseParasite"/>
        </authorList>
    </citation>
    <scope>IDENTIFICATION</scope>
</reference>
<dbReference type="AlphaFoldDB" id="A0A183B1Z5"/>